<name>A0ABD4X298_PRIMG</name>
<dbReference type="InterPro" id="IPR037185">
    <property type="entry name" value="EmrE-like"/>
</dbReference>
<feature type="transmembrane region" description="Helical" evidence="7">
    <location>
        <begin position="67"/>
        <end position="84"/>
    </location>
</feature>
<feature type="transmembrane region" description="Helical" evidence="7">
    <location>
        <begin position="266"/>
        <end position="284"/>
    </location>
</feature>
<evidence type="ECO:0000256" key="5">
    <source>
        <dbReference type="ARBA" id="ARBA00022989"/>
    </source>
</evidence>
<comment type="caution">
    <text evidence="9">The sequence shown here is derived from an EMBL/GenBank/DDBJ whole genome shotgun (WGS) entry which is preliminary data.</text>
</comment>
<accession>A0ABD4X298</accession>
<gene>
    <name evidence="9" type="ORF">PVE99_30415</name>
</gene>
<dbReference type="PANTHER" id="PTHR42920">
    <property type="entry name" value="OS03G0707200 PROTEIN-RELATED"/>
    <property type="match status" value="1"/>
</dbReference>
<dbReference type="InterPro" id="IPR051258">
    <property type="entry name" value="Diverse_Substrate_Transporter"/>
</dbReference>
<reference evidence="9 10" key="1">
    <citation type="submission" date="2023-02" db="EMBL/GenBank/DDBJ databases">
        <authorList>
            <person name="Olszewska D."/>
        </authorList>
    </citation>
    <scope>NUCLEOTIDE SEQUENCE [LARGE SCALE GENOMIC DNA]</scope>
    <source>
        <strain evidence="9 10">FDU301</strain>
    </source>
</reference>
<feature type="domain" description="EamA" evidence="8">
    <location>
        <begin position="150"/>
        <end position="284"/>
    </location>
</feature>
<protein>
    <submittedName>
        <fullName evidence="9">DMT family transporter</fullName>
    </submittedName>
</protein>
<feature type="transmembrane region" description="Helical" evidence="7">
    <location>
        <begin position="96"/>
        <end position="115"/>
    </location>
</feature>
<keyword evidence="4 7" id="KW-0812">Transmembrane</keyword>
<dbReference type="SUPFAM" id="SSF103481">
    <property type="entry name" value="Multidrug resistance efflux transporter EmrE"/>
    <property type="match status" value="2"/>
</dbReference>
<feature type="domain" description="EamA" evidence="8">
    <location>
        <begin position="8"/>
        <end position="138"/>
    </location>
</feature>
<dbReference type="GO" id="GO:0005886">
    <property type="term" value="C:plasma membrane"/>
    <property type="evidence" value="ECO:0007669"/>
    <property type="project" value="UniProtKB-SubCell"/>
</dbReference>
<feature type="transmembrane region" description="Helical" evidence="7">
    <location>
        <begin position="177"/>
        <end position="198"/>
    </location>
</feature>
<evidence type="ECO:0000256" key="7">
    <source>
        <dbReference type="SAM" id="Phobius"/>
    </source>
</evidence>
<dbReference type="RefSeq" id="WP_274589505.1">
    <property type="nucleotide sequence ID" value="NZ_JARAOX010000241.1"/>
</dbReference>
<dbReference type="Proteomes" id="UP001213771">
    <property type="component" value="Unassembled WGS sequence"/>
</dbReference>
<evidence type="ECO:0000313" key="9">
    <source>
        <dbReference type="EMBL" id="MDD9786675.1"/>
    </source>
</evidence>
<evidence type="ECO:0000313" key="10">
    <source>
        <dbReference type="Proteomes" id="UP001213771"/>
    </source>
</evidence>
<feature type="transmembrane region" description="Helical" evidence="7">
    <location>
        <begin position="239"/>
        <end position="260"/>
    </location>
</feature>
<keyword evidence="6 7" id="KW-0472">Membrane</keyword>
<evidence type="ECO:0000256" key="3">
    <source>
        <dbReference type="ARBA" id="ARBA00022475"/>
    </source>
</evidence>
<dbReference type="PANTHER" id="PTHR42920:SF5">
    <property type="entry name" value="EAMA DOMAIN-CONTAINING PROTEIN"/>
    <property type="match status" value="1"/>
</dbReference>
<feature type="transmembrane region" description="Helical" evidence="7">
    <location>
        <begin position="127"/>
        <end position="146"/>
    </location>
</feature>
<dbReference type="EMBL" id="JARAOX010000241">
    <property type="protein sequence ID" value="MDD9786675.1"/>
    <property type="molecule type" value="Genomic_DNA"/>
</dbReference>
<sequence>MKMTKLIANALLLVVAVLWGSGFVATKFALDANVPAGFINFFRGLTFAFFIFLFFYKKICKMNLKEFKAGLVVGLLNFGGYITQTVGIKYTTPSNSAFITAAYVVIVPIIAWGIYRKKIEIKSWISIAFCLLGMAILTGVINKGLTINVGDIYSLVCALFCAGCIVYLSYGAKAVDVSIVSFMMAVVQAIGGLIFCLVSERAQFVYIDWSAAIVPLLYMGIMCSFAAQTIQVLAQKHTSATSAALILMLEALFGSVFSIAFGFEVFTVKLLLGGILVMFSLVIMEIKLQPISTKAHSNFKG</sequence>
<evidence type="ECO:0000256" key="1">
    <source>
        <dbReference type="ARBA" id="ARBA00004651"/>
    </source>
</evidence>
<comment type="subcellular location">
    <subcellularLocation>
        <location evidence="1">Cell membrane</location>
        <topology evidence="1">Multi-pass membrane protein</topology>
    </subcellularLocation>
</comment>
<keyword evidence="3" id="KW-1003">Cell membrane</keyword>
<proteinExistence type="inferred from homology"/>
<evidence type="ECO:0000256" key="4">
    <source>
        <dbReference type="ARBA" id="ARBA00022692"/>
    </source>
</evidence>
<dbReference type="AlphaFoldDB" id="A0ABD4X298"/>
<evidence type="ECO:0000259" key="8">
    <source>
        <dbReference type="Pfam" id="PF00892"/>
    </source>
</evidence>
<evidence type="ECO:0000256" key="2">
    <source>
        <dbReference type="ARBA" id="ARBA00007362"/>
    </source>
</evidence>
<feature type="transmembrane region" description="Helical" evidence="7">
    <location>
        <begin position="204"/>
        <end position="227"/>
    </location>
</feature>
<dbReference type="InterPro" id="IPR000620">
    <property type="entry name" value="EamA_dom"/>
</dbReference>
<organism evidence="9 10">
    <name type="scientific">Priestia megaterium</name>
    <name type="common">Bacillus megaterium</name>
    <dbReference type="NCBI Taxonomy" id="1404"/>
    <lineage>
        <taxon>Bacteria</taxon>
        <taxon>Bacillati</taxon>
        <taxon>Bacillota</taxon>
        <taxon>Bacilli</taxon>
        <taxon>Bacillales</taxon>
        <taxon>Bacillaceae</taxon>
        <taxon>Priestia</taxon>
    </lineage>
</organism>
<keyword evidence="5 7" id="KW-1133">Transmembrane helix</keyword>
<comment type="similarity">
    <text evidence="2">Belongs to the EamA transporter family.</text>
</comment>
<feature type="transmembrane region" description="Helical" evidence="7">
    <location>
        <begin position="35"/>
        <end position="55"/>
    </location>
</feature>
<evidence type="ECO:0000256" key="6">
    <source>
        <dbReference type="ARBA" id="ARBA00023136"/>
    </source>
</evidence>
<feature type="transmembrane region" description="Helical" evidence="7">
    <location>
        <begin position="152"/>
        <end position="170"/>
    </location>
</feature>
<dbReference type="Pfam" id="PF00892">
    <property type="entry name" value="EamA"/>
    <property type="match status" value="2"/>
</dbReference>